<dbReference type="NCBIfam" id="NF001933">
    <property type="entry name" value="PRK00711.1"/>
    <property type="match status" value="1"/>
</dbReference>
<dbReference type="Gene3D" id="3.50.50.60">
    <property type="entry name" value="FAD/NAD(P)-binding domain"/>
    <property type="match status" value="2"/>
</dbReference>
<evidence type="ECO:0000259" key="3">
    <source>
        <dbReference type="Pfam" id="PF01266"/>
    </source>
</evidence>
<evidence type="ECO:0000256" key="1">
    <source>
        <dbReference type="ARBA" id="ARBA00009410"/>
    </source>
</evidence>
<dbReference type="OrthoDB" id="18526at2"/>
<dbReference type="InterPro" id="IPR006076">
    <property type="entry name" value="FAD-dep_OxRdtase"/>
</dbReference>
<comment type="similarity">
    <text evidence="1">Belongs to the DadA oxidoreductase family.</text>
</comment>
<dbReference type="AlphaFoldDB" id="A0A4R3LFX4"/>
<protein>
    <submittedName>
        <fullName evidence="5">D-amino acid dehydrogenase 1</fullName>
        <ecNumber evidence="5">1.4.99.-</ecNumber>
    </submittedName>
    <submittedName>
        <fullName evidence="4">D-amino-acid dehydrogenase</fullName>
    </submittedName>
</protein>
<proteinExistence type="inferred from homology"/>
<evidence type="ECO:0000256" key="2">
    <source>
        <dbReference type="ARBA" id="ARBA00023002"/>
    </source>
</evidence>
<dbReference type="SUPFAM" id="SSF54373">
    <property type="entry name" value="FAD-linked reductases, C-terminal domain"/>
    <property type="match status" value="1"/>
</dbReference>
<dbReference type="Pfam" id="PF01266">
    <property type="entry name" value="DAO"/>
    <property type="match status" value="1"/>
</dbReference>
<gene>
    <name evidence="5" type="primary">dadA1</name>
    <name evidence="4" type="ORF">EDC36_105142</name>
    <name evidence="5" type="ORF">Tigna_02167</name>
</gene>
<name>A0A4R3LFX4_9BURK</name>
<evidence type="ECO:0000313" key="5">
    <source>
        <dbReference type="EMBL" id="TSE19547.1"/>
    </source>
</evidence>
<organism evidence="4 6">
    <name type="scientific">Tepidimonas ignava</name>
    <dbReference type="NCBI Taxonomy" id="114249"/>
    <lineage>
        <taxon>Bacteria</taxon>
        <taxon>Pseudomonadati</taxon>
        <taxon>Pseudomonadota</taxon>
        <taxon>Betaproteobacteria</taxon>
        <taxon>Burkholderiales</taxon>
        <taxon>Tepidimonas</taxon>
    </lineage>
</organism>
<keyword evidence="7" id="KW-1185">Reference proteome</keyword>
<comment type="caution">
    <text evidence="4">The sequence shown here is derived from an EMBL/GenBank/DDBJ whole genome shotgun (WGS) entry which is preliminary data.</text>
</comment>
<dbReference type="EMBL" id="VJNC01000016">
    <property type="protein sequence ID" value="TSE19547.1"/>
    <property type="molecule type" value="Genomic_DNA"/>
</dbReference>
<dbReference type="PANTHER" id="PTHR13847:SF280">
    <property type="entry name" value="D-AMINO ACID DEHYDROGENASE"/>
    <property type="match status" value="1"/>
</dbReference>
<dbReference type="GO" id="GO:0005886">
    <property type="term" value="C:plasma membrane"/>
    <property type="evidence" value="ECO:0007669"/>
    <property type="project" value="TreeGrafter"/>
</dbReference>
<dbReference type="Proteomes" id="UP000295536">
    <property type="component" value="Unassembled WGS sequence"/>
</dbReference>
<dbReference type="GO" id="GO:0008718">
    <property type="term" value="F:D-amino-acid dehydrogenase activity"/>
    <property type="evidence" value="ECO:0007669"/>
    <property type="project" value="TreeGrafter"/>
</dbReference>
<accession>A0A4R3LFX4</accession>
<dbReference type="PANTHER" id="PTHR13847">
    <property type="entry name" value="SARCOSINE DEHYDROGENASE-RELATED"/>
    <property type="match status" value="1"/>
</dbReference>
<evidence type="ECO:0000313" key="4">
    <source>
        <dbReference type="EMBL" id="TCS98385.1"/>
    </source>
</evidence>
<dbReference type="EMBL" id="SMAH01000005">
    <property type="protein sequence ID" value="TCS98385.1"/>
    <property type="molecule type" value="Genomic_DNA"/>
</dbReference>
<dbReference type="SUPFAM" id="SSF51905">
    <property type="entry name" value="FAD/NAD(P)-binding domain"/>
    <property type="match status" value="1"/>
</dbReference>
<keyword evidence="2 5" id="KW-0560">Oxidoreductase</keyword>
<dbReference type="InterPro" id="IPR036188">
    <property type="entry name" value="FAD/NAD-bd_sf"/>
</dbReference>
<dbReference type="Proteomes" id="UP000315577">
    <property type="component" value="Unassembled WGS sequence"/>
</dbReference>
<evidence type="ECO:0000313" key="6">
    <source>
        <dbReference type="Proteomes" id="UP000295536"/>
    </source>
</evidence>
<dbReference type="GO" id="GO:0005737">
    <property type="term" value="C:cytoplasm"/>
    <property type="evidence" value="ECO:0007669"/>
    <property type="project" value="TreeGrafter"/>
</dbReference>
<reference evidence="4 6" key="1">
    <citation type="submission" date="2019-03" db="EMBL/GenBank/DDBJ databases">
        <title>Genomic Encyclopedia of Type Strains, Phase IV (KMG-IV): sequencing the most valuable type-strain genomes for metagenomic binning, comparative biology and taxonomic classification.</title>
        <authorList>
            <person name="Goeker M."/>
        </authorList>
    </citation>
    <scope>NUCLEOTIDE SEQUENCE [LARGE SCALE GENOMIC DNA]</scope>
    <source>
        <strain evidence="4 6">DSM 12034</strain>
    </source>
</reference>
<evidence type="ECO:0000313" key="7">
    <source>
        <dbReference type="Proteomes" id="UP000315577"/>
    </source>
</evidence>
<feature type="domain" description="FAD dependent oxidoreductase" evidence="3">
    <location>
        <begin position="2"/>
        <end position="414"/>
    </location>
</feature>
<dbReference type="EC" id="1.4.99.-" evidence="5"/>
<sequence>MRVVVLGAGIIGTCTAWHLLQRGHEVVLVDRQPDAALETSFANAAQISVSYCEPWANRQAPLKALKWMFDAQAPLLWRPQLDPAQWRWLWRFLLQCNDRAFERNVAQLVALGAYSHATLKQMVADTGIEYQRSQRGIAHVYSDARAFDEAATAAELMRRHGVQRQVVGRDELLRIEPALSAYAERIVGGTYTPSDEHGDARVFTQALARLCGQRGAQLLFGHAVQRLEVAGGEVQGVHLRCLATGQARALRADAYVVACGSYTTPLLATVGVHVPIYPGKGYSATLALREPARAPQVSMIDDARKIAISRLGDRLRVAGTIELGGFDLRLDTPVARARCHMLLQRIEELFPGVADTRPPQQGGEPQFWCGLRPATPTNIPLIGRLPLQRLWINAGHGTLGWTHGAGSGRALAELISGERPALAMHFVGVDSARGGAPAVRTASRWA</sequence>
<dbReference type="RefSeq" id="WP_132962254.1">
    <property type="nucleotide sequence ID" value="NZ_SMAH01000005.1"/>
</dbReference>
<dbReference type="GO" id="GO:0055130">
    <property type="term" value="P:D-alanine catabolic process"/>
    <property type="evidence" value="ECO:0007669"/>
    <property type="project" value="TreeGrafter"/>
</dbReference>
<dbReference type="Gene3D" id="3.30.9.10">
    <property type="entry name" value="D-Amino Acid Oxidase, subunit A, domain 2"/>
    <property type="match status" value="1"/>
</dbReference>
<reference evidence="5 7" key="2">
    <citation type="submission" date="2019-07" db="EMBL/GenBank/DDBJ databases">
        <title>Tepidimonas ignava SPS-1037 draft genome.</title>
        <authorList>
            <person name="Da Costa M.S."/>
            <person name="Froufe H.J.C."/>
            <person name="Egas C."/>
            <person name="Albuquerque L."/>
        </authorList>
    </citation>
    <scope>NUCLEOTIDE SEQUENCE [LARGE SCALE GENOMIC DNA]</scope>
    <source>
        <strain evidence="5 7">SPS-1037</strain>
    </source>
</reference>